<evidence type="ECO:0000313" key="11">
    <source>
        <dbReference type="EMBL" id="PNF20391.1"/>
    </source>
</evidence>
<dbReference type="GO" id="GO:0004190">
    <property type="term" value="F:aspartic-type endopeptidase activity"/>
    <property type="evidence" value="ECO:0007669"/>
    <property type="project" value="InterPro"/>
</dbReference>
<dbReference type="Gene3D" id="4.10.60.10">
    <property type="entry name" value="Zinc finger, CCHC-type"/>
    <property type="match status" value="1"/>
</dbReference>
<evidence type="ECO:0000256" key="4">
    <source>
        <dbReference type="ARBA" id="ARBA00022722"/>
    </source>
</evidence>
<dbReference type="PROSITE" id="PS50994">
    <property type="entry name" value="INTEGRASE"/>
    <property type="match status" value="1"/>
</dbReference>
<dbReference type="GO" id="GO:0006508">
    <property type="term" value="P:proteolysis"/>
    <property type="evidence" value="ECO:0007669"/>
    <property type="project" value="InterPro"/>
</dbReference>
<dbReference type="Pfam" id="PF17921">
    <property type="entry name" value="Integrase_H2C2"/>
    <property type="match status" value="1"/>
</dbReference>
<accession>A0A2J7PVN8</accession>
<dbReference type="InterPro" id="IPR021109">
    <property type="entry name" value="Peptidase_aspartic_dom_sf"/>
</dbReference>
<dbReference type="PANTHER" id="PTHR37984">
    <property type="entry name" value="PROTEIN CBG26694"/>
    <property type="match status" value="1"/>
</dbReference>
<dbReference type="Pfam" id="PF17917">
    <property type="entry name" value="RT_RNaseH"/>
    <property type="match status" value="1"/>
</dbReference>
<name>A0A2J7PVN8_9NEOP</name>
<dbReference type="InterPro" id="IPR036397">
    <property type="entry name" value="RNaseH_sf"/>
</dbReference>
<dbReference type="SUPFAM" id="SSF53098">
    <property type="entry name" value="Ribonuclease H-like"/>
    <property type="match status" value="1"/>
</dbReference>
<gene>
    <name evidence="11" type="ORF">B7P43_G09709</name>
</gene>
<dbReference type="Gene3D" id="3.30.70.270">
    <property type="match status" value="1"/>
</dbReference>
<dbReference type="GO" id="GO:0004519">
    <property type="term" value="F:endonuclease activity"/>
    <property type="evidence" value="ECO:0007669"/>
    <property type="project" value="UniProtKB-KW"/>
</dbReference>
<dbReference type="InterPro" id="IPR001584">
    <property type="entry name" value="Integrase_cat-core"/>
</dbReference>
<keyword evidence="12" id="KW-1185">Reference proteome</keyword>
<dbReference type="SUPFAM" id="SSF57756">
    <property type="entry name" value="Retrovirus zinc finger-like domains"/>
    <property type="match status" value="1"/>
</dbReference>
<reference evidence="11 12" key="1">
    <citation type="submission" date="2017-12" db="EMBL/GenBank/DDBJ databases">
        <title>Hemimetabolous genomes reveal molecular basis of termite eusociality.</title>
        <authorList>
            <person name="Harrison M.C."/>
            <person name="Jongepier E."/>
            <person name="Robertson H.M."/>
            <person name="Arning N."/>
            <person name="Bitard-Feildel T."/>
            <person name="Chao H."/>
            <person name="Childers C.P."/>
            <person name="Dinh H."/>
            <person name="Doddapaneni H."/>
            <person name="Dugan S."/>
            <person name="Gowin J."/>
            <person name="Greiner C."/>
            <person name="Han Y."/>
            <person name="Hu H."/>
            <person name="Hughes D.S.T."/>
            <person name="Huylmans A.-K."/>
            <person name="Kemena C."/>
            <person name="Kremer L.P.M."/>
            <person name="Lee S.L."/>
            <person name="Lopez-Ezquerra A."/>
            <person name="Mallet L."/>
            <person name="Monroy-Kuhn J.M."/>
            <person name="Moser A."/>
            <person name="Murali S.C."/>
            <person name="Muzny D.M."/>
            <person name="Otani S."/>
            <person name="Piulachs M.-D."/>
            <person name="Poelchau M."/>
            <person name="Qu J."/>
            <person name="Schaub F."/>
            <person name="Wada-Katsumata A."/>
            <person name="Worley K.C."/>
            <person name="Xie Q."/>
            <person name="Ylla G."/>
            <person name="Poulsen M."/>
            <person name="Gibbs R.A."/>
            <person name="Schal C."/>
            <person name="Richards S."/>
            <person name="Belles X."/>
            <person name="Korb J."/>
            <person name="Bornberg-Bauer E."/>
        </authorList>
    </citation>
    <scope>NUCLEOTIDE SEQUENCE [LARGE SCALE GENOMIC DNA]</scope>
    <source>
        <tissue evidence="11">Whole body</tissue>
    </source>
</reference>
<feature type="domain" description="Integrase catalytic" evidence="10">
    <location>
        <begin position="1117"/>
        <end position="1276"/>
    </location>
</feature>
<evidence type="ECO:0000259" key="10">
    <source>
        <dbReference type="PROSITE" id="PS50994"/>
    </source>
</evidence>
<dbReference type="FunFam" id="3.10.20.370:FF:000001">
    <property type="entry name" value="Retrovirus-related Pol polyprotein from transposon 17.6-like protein"/>
    <property type="match status" value="1"/>
</dbReference>
<evidence type="ECO:0000313" key="12">
    <source>
        <dbReference type="Proteomes" id="UP000235965"/>
    </source>
</evidence>
<evidence type="ECO:0000256" key="6">
    <source>
        <dbReference type="ARBA" id="ARBA00022801"/>
    </source>
</evidence>
<dbReference type="EC" id="2.7.7.49" evidence="1"/>
<dbReference type="Gene3D" id="2.40.70.10">
    <property type="entry name" value="Acid Proteases"/>
    <property type="match status" value="1"/>
</dbReference>
<feature type="domain" description="Peptidase A2" evidence="9">
    <location>
        <begin position="439"/>
        <end position="515"/>
    </location>
</feature>
<dbReference type="GO" id="GO:0008270">
    <property type="term" value="F:zinc ion binding"/>
    <property type="evidence" value="ECO:0007669"/>
    <property type="project" value="InterPro"/>
</dbReference>
<keyword evidence="3" id="KW-0548">Nucleotidyltransferase</keyword>
<dbReference type="InterPro" id="IPR012337">
    <property type="entry name" value="RNaseH-like_sf"/>
</dbReference>
<dbReference type="InterPro" id="IPR018061">
    <property type="entry name" value="Retropepsins"/>
</dbReference>
<comment type="caution">
    <text evidence="11">The sequence shown here is derived from an EMBL/GenBank/DDBJ whole genome shotgun (WGS) entry which is preliminary data.</text>
</comment>
<dbReference type="PANTHER" id="PTHR37984:SF5">
    <property type="entry name" value="PROTEIN NYNRIN-LIKE"/>
    <property type="match status" value="1"/>
</dbReference>
<dbReference type="Pfam" id="PF00665">
    <property type="entry name" value="rve"/>
    <property type="match status" value="1"/>
</dbReference>
<dbReference type="Gene3D" id="3.30.420.10">
    <property type="entry name" value="Ribonuclease H-like superfamily/Ribonuclease H"/>
    <property type="match status" value="1"/>
</dbReference>
<evidence type="ECO:0000256" key="1">
    <source>
        <dbReference type="ARBA" id="ARBA00012493"/>
    </source>
</evidence>
<dbReference type="FunFam" id="1.10.340.70:FF:000001">
    <property type="entry name" value="Retrovirus-related Pol polyprotein from transposon gypsy-like Protein"/>
    <property type="match status" value="1"/>
</dbReference>
<dbReference type="InterPro" id="IPR041373">
    <property type="entry name" value="RT_RNaseH"/>
</dbReference>
<organism evidence="11 12">
    <name type="scientific">Cryptotermes secundus</name>
    <dbReference type="NCBI Taxonomy" id="105785"/>
    <lineage>
        <taxon>Eukaryota</taxon>
        <taxon>Metazoa</taxon>
        <taxon>Ecdysozoa</taxon>
        <taxon>Arthropoda</taxon>
        <taxon>Hexapoda</taxon>
        <taxon>Insecta</taxon>
        <taxon>Pterygota</taxon>
        <taxon>Neoptera</taxon>
        <taxon>Polyneoptera</taxon>
        <taxon>Dictyoptera</taxon>
        <taxon>Blattodea</taxon>
        <taxon>Blattoidea</taxon>
        <taxon>Termitoidae</taxon>
        <taxon>Kalotermitidae</taxon>
        <taxon>Cryptotermitinae</taxon>
        <taxon>Cryptotermes</taxon>
    </lineage>
</organism>
<dbReference type="STRING" id="105785.A0A2J7PVN8"/>
<keyword evidence="5" id="KW-0255">Endonuclease</keyword>
<dbReference type="EMBL" id="NEVH01020945">
    <property type="protein sequence ID" value="PNF20391.1"/>
    <property type="molecule type" value="Genomic_DNA"/>
</dbReference>
<evidence type="ECO:0000256" key="2">
    <source>
        <dbReference type="ARBA" id="ARBA00022679"/>
    </source>
</evidence>
<protein>
    <recommendedName>
        <fullName evidence="1">RNA-directed DNA polymerase</fullName>
        <ecNumber evidence="1">2.7.7.49</ecNumber>
    </recommendedName>
</protein>
<dbReference type="InterPro" id="IPR043128">
    <property type="entry name" value="Rev_trsase/Diguanyl_cyclase"/>
</dbReference>
<dbReference type="Gene3D" id="3.10.10.10">
    <property type="entry name" value="HIV Type 1 Reverse Transcriptase, subunit A, domain 1"/>
    <property type="match status" value="1"/>
</dbReference>
<proteinExistence type="predicted"/>
<feature type="compositionally biased region" description="Basic and acidic residues" evidence="8">
    <location>
        <begin position="1007"/>
        <end position="1019"/>
    </location>
</feature>
<feature type="compositionally biased region" description="Polar residues" evidence="8">
    <location>
        <begin position="1025"/>
        <end position="1045"/>
    </location>
</feature>
<dbReference type="InterPro" id="IPR050951">
    <property type="entry name" value="Retrovirus_Pol_polyprotein"/>
</dbReference>
<keyword evidence="2" id="KW-0808">Transferase</keyword>
<evidence type="ECO:0000256" key="3">
    <source>
        <dbReference type="ARBA" id="ARBA00022695"/>
    </source>
</evidence>
<feature type="region of interest" description="Disordered" evidence="8">
    <location>
        <begin position="1007"/>
        <end position="1049"/>
    </location>
</feature>
<evidence type="ECO:0000256" key="7">
    <source>
        <dbReference type="ARBA" id="ARBA00022918"/>
    </source>
</evidence>
<dbReference type="InterPro" id="IPR001969">
    <property type="entry name" value="Aspartic_peptidase_AS"/>
</dbReference>
<dbReference type="PROSITE" id="PS00141">
    <property type="entry name" value="ASP_PROTEASE"/>
    <property type="match status" value="1"/>
</dbReference>
<evidence type="ECO:0000259" key="9">
    <source>
        <dbReference type="PROSITE" id="PS50175"/>
    </source>
</evidence>
<keyword evidence="4" id="KW-0540">Nuclease</keyword>
<evidence type="ECO:0000256" key="8">
    <source>
        <dbReference type="SAM" id="MobiDB-lite"/>
    </source>
</evidence>
<dbReference type="InParanoid" id="A0A2J7PVN8"/>
<dbReference type="SUPFAM" id="SSF56672">
    <property type="entry name" value="DNA/RNA polymerases"/>
    <property type="match status" value="1"/>
</dbReference>
<keyword evidence="7" id="KW-0695">RNA-directed DNA polymerase</keyword>
<dbReference type="Proteomes" id="UP000235965">
    <property type="component" value="Unassembled WGS sequence"/>
</dbReference>
<dbReference type="InterPro" id="IPR001995">
    <property type="entry name" value="Peptidase_A2_cat"/>
</dbReference>
<dbReference type="GO" id="GO:0003676">
    <property type="term" value="F:nucleic acid binding"/>
    <property type="evidence" value="ECO:0007669"/>
    <property type="project" value="InterPro"/>
</dbReference>
<evidence type="ECO:0000256" key="5">
    <source>
        <dbReference type="ARBA" id="ARBA00022759"/>
    </source>
</evidence>
<dbReference type="GO" id="GO:0015074">
    <property type="term" value="P:DNA integration"/>
    <property type="evidence" value="ECO:0007669"/>
    <property type="project" value="InterPro"/>
</dbReference>
<dbReference type="FunFam" id="3.30.70.270:FF:000020">
    <property type="entry name" value="Transposon Tf2-6 polyprotein-like Protein"/>
    <property type="match status" value="1"/>
</dbReference>
<dbReference type="OrthoDB" id="420169at2759"/>
<dbReference type="CDD" id="cd00303">
    <property type="entry name" value="retropepsin_like"/>
    <property type="match status" value="1"/>
</dbReference>
<keyword evidence="6" id="KW-0378">Hydrolase</keyword>
<dbReference type="CDD" id="cd09274">
    <property type="entry name" value="RNase_HI_RT_Ty3"/>
    <property type="match status" value="1"/>
</dbReference>
<dbReference type="PROSITE" id="PS50175">
    <property type="entry name" value="ASP_PROT_RETROV"/>
    <property type="match status" value="1"/>
</dbReference>
<dbReference type="GO" id="GO:0042575">
    <property type="term" value="C:DNA polymerase complex"/>
    <property type="evidence" value="ECO:0007669"/>
    <property type="project" value="UniProtKB-ARBA"/>
</dbReference>
<dbReference type="FunFam" id="3.30.420.10:FF:000032">
    <property type="entry name" value="Retrovirus-related Pol polyprotein from transposon 297-like Protein"/>
    <property type="match status" value="1"/>
</dbReference>
<dbReference type="InterPro" id="IPR036875">
    <property type="entry name" value="Znf_CCHC_sf"/>
</dbReference>
<dbReference type="GO" id="GO:0003964">
    <property type="term" value="F:RNA-directed DNA polymerase activity"/>
    <property type="evidence" value="ECO:0007669"/>
    <property type="project" value="UniProtKB-KW"/>
</dbReference>
<dbReference type="SUPFAM" id="SSF50630">
    <property type="entry name" value="Acid proteases"/>
    <property type="match status" value="1"/>
</dbReference>
<dbReference type="Gene3D" id="1.10.340.70">
    <property type="match status" value="1"/>
</dbReference>
<dbReference type="InterPro" id="IPR041588">
    <property type="entry name" value="Integrase_H2C2"/>
</dbReference>
<sequence>MADEYISVSDAFKLVAEPFSGDKRKLKEFCENVDAAFGLINPDKYDLFYKYVRTRITGEAKAKLLVRQDADDWASVKAILKEHYATRRTLDFYACAMFNARQAKHETVAAWCSRLDQLGSDFRDAAIEGASSSEMCGITKLVSQLGKACFIQGLANERIQTVVRARNPTHITEAAEIGTEEESALLSAKEKVHSVSQYNDRSKDVRCNNCRRFGHRESQCFLTGRSKEVKVAAPAEKVCNFCNMPGHVAYTCWKKKKRHGNFSGNENRRARERADGKFAIVAGNKRNVFAKTNSCREFPDADNLTDLGSDMYVNLAKPRPRSAVGCDPPCRRSTEGREEELVLGAMSGSYADQNVSRLDEKKRKFVDVSNSASTESACGKTSASKGVFNSEGEDLRVKTTSREMRVNSDSERVCATGCETEENHDGSILITVAGIDQPLRMLVDTGAQISVIKRGLIPDDVPIHTDKQYEIAGITVGSINTLGSVNLTLHDRTYKFQVAPEEIQLTEDGLIGRDILKDSVINNREGYVDINGHRYNFCRRNDEPIILKPRTETIAAVTVDLDTGLGIVDKQEIYPGVYVASSLSQVNRNKAIVSILNSTEEAMEIRDLTLTATKWSEQISVRKINSQIHDNNESVLSRKKRVRELIRTDHMAESNKKSILEICEDFHDIFYLEGDKLSHTDLIKHSIPTPALDENRAINVRPYRLPEAHKEEVNRQINKLLDDGIIAPSRSAFNSPLLLVPKKADASGKVKWRVVIDFRKLNEWTVGDAYPLPNITDILDQLGKAKYFSTVDLASGPDPRKTEAVRNFPEPKTVKELKGFLGLSSYYRRFIHNYSRVAKPLYELLKKDAVYDWKEPQQNAFQTLKELLVTAPILQYPDFSRPFIITADASGDAAGCVLSQGEIGKDLPIAYASRTFNKSERNYSTTDREMAAIIWAVKQFRPYVLGRHFNIVTDHKPLKWVFHVKDPSSRLLRWRIKLEEYDFTIHYRSGKTISHADFLSRIHKADASEGGDKEAESRGQKLAGSATNEKNETVGSEYSGNFSEPSDSEKESIIREYHESLIGGHTGISRTYERLKPYVSWPNMRRDIENYVRKCASCQRNKHTVPYTKMAMEVTDTPYAPFEKISLDCMGPLPLTEQGNKYILTCQDQLSKYLVAIALPNQEAVTIARALVDNVITVFGSPGSILTDCASNFTGEVMRHLCKLLRISRVNTTPFRPQSNGSVERSHAVITEYLRHFICHEQNDWDTLLPTAAFVYNTTPHTSTKYCPFELVFGGKPSMPGLLQRRPSCSSYDEREDFVSSLKERLQYSHEVARKALLNSKEVSKRYYDQKENTVTFREGDLVLLLQQHVRRGRSKKLSSPWIGPYTVVEVTGVNCVLRSGTKRRTFKVHSNRLKLFI</sequence>
<dbReference type="InterPro" id="IPR043502">
    <property type="entry name" value="DNA/RNA_pol_sf"/>
</dbReference>
<dbReference type="Pfam" id="PF00077">
    <property type="entry name" value="RVP"/>
    <property type="match status" value="1"/>
</dbReference>